<dbReference type="Proteomes" id="UP000619761">
    <property type="component" value="Unassembled WGS sequence"/>
</dbReference>
<dbReference type="PROSITE" id="PS51257">
    <property type="entry name" value="PROKAR_LIPOPROTEIN"/>
    <property type="match status" value="1"/>
</dbReference>
<protein>
    <recommendedName>
        <fullName evidence="4">PsbP C-terminal domain-containing protein</fullName>
    </recommendedName>
</protein>
<comment type="caution">
    <text evidence="2">The sequence shown here is derived from an EMBL/GenBank/DDBJ whole genome shotgun (WGS) entry which is preliminary data.</text>
</comment>
<accession>A0ABQ3B4I9</accession>
<reference evidence="3" key="1">
    <citation type="journal article" date="2019" name="Int. J. Syst. Evol. Microbiol.">
        <title>The Global Catalogue of Microorganisms (GCM) 10K type strain sequencing project: providing services to taxonomists for standard genome sequencing and annotation.</title>
        <authorList>
            <consortium name="The Broad Institute Genomics Platform"/>
            <consortium name="The Broad Institute Genome Sequencing Center for Infectious Disease"/>
            <person name="Wu L."/>
            <person name="Ma J."/>
        </authorList>
    </citation>
    <scope>NUCLEOTIDE SEQUENCE [LARGE SCALE GENOMIC DNA]</scope>
    <source>
        <strain evidence="3">KCTC 32239</strain>
    </source>
</reference>
<dbReference type="RefSeq" id="WP_189418804.1">
    <property type="nucleotide sequence ID" value="NZ_BMYZ01000002.1"/>
</dbReference>
<gene>
    <name evidence="2" type="ORF">GCM10011613_23300</name>
</gene>
<evidence type="ECO:0000313" key="2">
    <source>
        <dbReference type="EMBL" id="GGY78053.1"/>
    </source>
</evidence>
<evidence type="ECO:0000256" key="1">
    <source>
        <dbReference type="SAM" id="SignalP"/>
    </source>
</evidence>
<keyword evidence="1" id="KW-0732">Signal</keyword>
<feature type="signal peptide" evidence="1">
    <location>
        <begin position="1"/>
        <end position="24"/>
    </location>
</feature>
<evidence type="ECO:0008006" key="4">
    <source>
        <dbReference type="Google" id="ProtNLM"/>
    </source>
</evidence>
<organism evidence="2 3">
    <name type="scientific">Cellvibrio zantedeschiae</name>
    <dbReference type="NCBI Taxonomy" id="1237077"/>
    <lineage>
        <taxon>Bacteria</taxon>
        <taxon>Pseudomonadati</taxon>
        <taxon>Pseudomonadota</taxon>
        <taxon>Gammaproteobacteria</taxon>
        <taxon>Cellvibrionales</taxon>
        <taxon>Cellvibrionaceae</taxon>
        <taxon>Cellvibrio</taxon>
    </lineage>
</organism>
<feature type="chain" id="PRO_5046536608" description="PsbP C-terminal domain-containing protein" evidence="1">
    <location>
        <begin position="25"/>
        <end position="195"/>
    </location>
</feature>
<proteinExistence type="predicted"/>
<evidence type="ECO:0000313" key="3">
    <source>
        <dbReference type="Proteomes" id="UP000619761"/>
    </source>
</evidence>
<keyword evidence="3" id="KW-1185">Reference proteome</keyword>
<sequence>MKSFLCFGKRLLVLGVIVMMSSCATYVLKPAGSSKVKNLSFNTSVNWNQIPSGFGPNTEVWTVDGALLNRLIFITGVESGKGIFNDMNKDTPMPKFNPKVLPHELKALIETSLTNTSGGKYPVKTTNLKPLKINGKQGAGFDLEFYNADGLLNRGKVVAVIDADKLNAVIFTAAAVYHYDKYTPEFENIVKTIQF</sequence>
<name>A0ABQ3B4I9_9GAMM</name>
<dbReference type="EMBL" id="BMYZ01000002">
    <property type="protein sequence ID" value="GGY78053.1"/>
    <property type="molecule type" value="Genomic_DNA"/>
</dbReference>